<dbReference type="RefSeq" id="WP_121854114.1">
    <property type="nucleotide sequence ID" value="NZ_CP037952.1"/>
</dbReference>
<keyword evidence="1" id="KW-1133">Transmembrane helix</keyword>
<comment type="caution">
    <text evidence="2">The sequence shown here is derived from an EMBL/GenBank/DDBJ whole genome shotgun (WGS) entry which is preliminary data.</text>
</comment>
<organism evidence="2 3">
    <name type="scientific">Parashewanella spongiae</name>
    <dbReference type="NCBI Taxonomy" id="342950"/>
    <lineage>
        <taxon>Bacteria</taxon>
        <taxon>Pseudomonadati</taxon>
        <taxon>Pseudomonadota</taxon>
        <taxon>Gammaproteobacteria</taxon>
        <taxon>Alteromonadales</taxon>
        <taxon>Shewanellaceae</taxon>
        <taxon>Parashewanella</taxon>
    </lineage>
</organism>
<dbReference type="Proteomes" id="UP000273022">
    <property type="component" value="Unassembled WGS sequence"/>
</dbReference>
<dbReference type="EMBL" id="QYYH01000084">
    <property type="protein sequence ID" value="RJY11411.1"/>
    <property type="molecule type" value="Genomic_DNA"/>
</dbReference>
<evidence type="ECO:0000313" key="2">
    <source>
        <dbReference type="EMBL" id="RJY11411.1"/>
    </source>
</evidence>
<protein>
    <submittedName>
        <fullName evidence="2">Uncharacterized protein</fullName>
    </submittedName>
</protein>
<proteinExistence type="predicted"/>
<evidence type="ECO:0000256" key="1">
    <source>
        <dbReference type="SAM" id="Phobius"/>
    </source>
</evidence>
<name>A0A3A6T9G7_9GAMM</name>
<keyword evidence="1" id="KW-0472">Membrane</keyword>
<gene>
    <name evidence="2" type="ORF">D5R81_13225</name>
</gene>
<feature type="transmembrane region" description="Helical" evidence="1">
    <location>
        <begin position="451"/>
        <end position="478"/>
    </location>
</feature>
<sequence length="595" mass="64364">MAINSVTGSFLRTIENSTTKAAHKVGTGIAVGGIAGIPGGPAGIAVGAYAGASLGAGTHIVGLCTTAGSLFFMTEKNAKFCGRMAEFFTGTAAAYSFSKSIPQAILGIAGGYAGKKVSDKLSPPKKTNVVLKTISDILFSISGAALFNAGGQVIGQKFSNFMGDKQLSPKSISQRSVGRYVRQMNDTEMNETQFCEPTNPDDFIFVTTNGECGLDKMVDNAFPLQGHLYGEVVDLAGLFDQFDFDVLDNNTENFICIGPEKYVYFEGSYIKWKNITSFVEINGDFAPDAVARGNAVSIDRDSLEDVFRGIVEQNQTADAPSITCVDTLSEVNDTLIDFFVDSDNIKIPHMGDVVNAATLGETMASLYPKFGSKGLYIPATQEILHKGKIYLWGDIRNHLNDDCLFEGVVPSLSPVVKIRAGDDFAIVDAIEALEESLRPTNSSSDEEGDDITLGAIVGGTIGGVFAVLSTMTVFGIFIKHRSDARKAIYKMQRELNRTTDNLNATFDEAAVILIRHKADKTFNYSDLAFELLKARTQSTKVTVNKPDTRSAAQDNKKNDEFEIIQLKELKKSEKAKAAQKAKTSTVVDMKEYDFI</sequence>
<evidence type="ECO:0000313" key="3">
    <source>
        <dbReference type="Proteomes" id="UP000273022"/>
    </source>
</evidence>
<reference evidence="2 3" key="1">
    <citation type="submission" date="2018-09" db="EMBL/GenBank/DDBJ databases">
        <title>Phylogeny of the Shewanellaceae, and recommendation for two new genera, Pseudoshewanella and Parashewanella.</title>
        <authorList>
            <person name="Wang G."/>
        </authorList>
    </citation>
    <scope>NUCLEOTIDE SEQUENCE [LARGE SCALE GENOMIC DNA]</scope>
    <source>
        <strain evidence="2 3">KCTC 22492</strain>
    </source>
</reference>
<keyword evidence="3" id="KW-1185">Reference proteome</keyword>
<accession>A0A3A6T9G7</accession>
<dbReference type="AlphaFoldDB" id="A0A3A6T9G7"/>
<keyword evidence="1" id="KW-0812">Transmembrane</keyword>